<dbReference type="EMBL" id="LAQJ01000137">
    <property type="protein sequence ID" value="KKO19975.1"/>
    <property type="molecule type" value="Genomic_DNA"/>
</dbReference>
<dbReference type="AlphaFoldDB" id="A0A0M2UWM1"/>
<proteinExistence type="predicted"/>
<dbReference type="CDD" id="cd05403">
    <property type="entry name" value="NT_KNTase_like"/>
    <property type="match status" value="1"/>
</dbReference>
<dbReference type="InterPro" id="IPR052548">
    <property type="entry name" value="Type_VII_TA_antitoxin"/>
</dbReference>
<organism evidence="2 3">
    <name type="scientific">Candidatus Brocadia fulgida</name>
    <dbReference type="NCBI Taxonomy" id="380242"/>
    <lineage>
        <taxon>Bacteria</taxon>
        <taxon>Pseudomonadati</taxon>
        <taxon>Planctomycetota</taxon>
        <taxon>Candidatus Brocadiia</taxon>
        <taxon>Candidatus Brocadiales</taxon>
        <taxon>Candidatus Brocadiaceae</taxon>
        <taxon>Candidatus Brocadia</taxon>
    </lineage>
</organism>
<dbReference type="PANTHER" id="PTHR33933">
    <property type="entry name" value="NUCLEOTIDYLTRANSFERASE"/>
    <property type="match status" value="1"/>
</dbReference>
<evidence type="ECO:0000313" key="3">
    <source>
        <dbReference type="Proteomes" id="UP000034954"/>
    </source>
</evidence>
<dbReference type="InterPro" id="IPR002934">
    <property type="entry name" value="Polymerase_NTP_transf_dom"/>
</dbReference>
<gene>
    <name evidence="2" type="ORF">BROFUL_01305</name>
</gene>
<sequence length="121" mass="14113">MGKIKPVKKYKIQNKTKRNLADKIAREFANSVRKKLENHVKEIILFGSRARGDFTEGSDYDILIVVDKRDRQIQEIILDESAEIMDKYDALIGYIVCDEDEWEKKKKFPIGLNILKEGIEI</sequence>
<accession>A0A0M2UWM1</accession>
<name>A0A0M2UWM1_9BACT</name>
<dbReference type="InterPro" id="IPR043519">
    <property type="entry name" value="NT_sf"/>
</dbReference>
<dbReference type="Pfam" id="PF01909">
    <property type="entry name" value="NTP_transf_2"/>
    <property type="match status" value="1"/>
</dbReference>
<dbReference type="Proteomes" id="UP000034954">
    <property type="component" value="Unassembled WGS sequence"/>
</dbReference>
<dbReference type="SUPFAM" id="SSF81301">
    <property type="entry name" value="Nucleotidyltransferase"/>
    <property type="match status" value="1"/>
</dbReference>
<keyword evidence="3" id="KW-1185">Reference proteome</keyword>
<comment type="caution">
    <text evidence="2">The sequence shown here is derived from an EMBL/GenBank/DDBJ whole genome shotgun (WGS) entry which is preliminary data.</text>
</comment>
<evidence type="ECO:0000313" key="2">
    <source>
        <dbReference type="EMBL" id="KKO19975.1"/>
    </source>
</evidence>
<dbReference type="Gene3D" id="3.30.460.10">
    <property type="entry name" value="Beta Polymerase, domain 2"/>
    <property type="match status" value="1"/>
</dbReference>
<feature type="domain" description="Polymerase nucleotidyl transferase" evidence="1">
    <location>
        <begin position="26"/>
        <end position="85"/>
    </location>
</feature>
<dbReference type="PANTHER" id="PTHR33933:SF1">
    <property type="entry name" value="PROTEIN ADENYLYLTRANSFERASE MNTA-RELATED"/>
    <property type="match status" value="1"/>
</dbReference>
<evidence type="ECO:0000259" key="1">
    <source>
        <dbReference type="Pfam" id="PF01909"/>
    </source>
</evidence>
<protein>
    <submittedName>
        <fullName evidence="2">Nucleotidyltransferase domain protein</fullName>
    </submittedName>
</protein>
<reference evidence="2 3" key="1">
    <citation type="journal article" date="2013" name="BMC Microbiol.">
        <title>Identification of the type II cytochrome c maturation pathway in anammox bacteria by comparative genomics.</title>
        <authorList>
            <person name="Ferousi C."/>
            <person name="Speth D.R."/>
            <person name="Reimann J."/>
            <person name="Op den Camp H.J."/>
            <person name="Allen J.W."/>
            <person name="Keltjens J.T."/>
            <person name="Jetten M.S."/>
        </authorList>
    </citation>
    <scope>NUCLEOTIDE SEQUENCE [LARGE SCALE GENOMIC DNA]</scope>
    <source>
        <strain evidence="2">RU1</strain>
    </source>
</reference>
<dbReference type="GO" id="GO:0016779">
    <property type="term" value="F:nucleotidyltransferase activity"/>
    <property type="evidence" value="ECO:0007669"/>
    <property type="project" value="InterPro"/>
</dbReference>